<accession>A0A7X0X0T2</accession>
<protein>
    <submittedName>
        <fullName evidence="2">Crp/Fnr family transcriptional regulator</fullName>
    </submittedName>
</protein>
<dbReference type="AlphaFoldDB" id="A0A7X0X0T2"/>
<dbReference type="RefSeq" id="WP_185335485.1">
    <property type="nucleotide sequence ID" value="NZ_CP063071.1"/>
</dbReference>
<evidence type="ECO:0000313" key="2">
    <source>
        <dbReference type="EMBL" id="MBC1485541.1"/>
    </source>
</evidence>
<dbReference type="EMBL" id="JAARRG010000002">
    <property type="protein sequence ID" value="MBC1485541.1"/>
    <property type="molecule type" value="Genomic_DNA"/>
</dbReference>
<proteinExistence type="predicted"/>
<reference evidence="2 3" key="1">
    <citation type="submission" date="2020-03" db="EMBL/GenBank/DDBJ databases">
        <title>Soil Listeria distribution.</title>
        <authorList>
            <person name="Liao J."/>
            <person name="Wiedmann M."/>
        </authorList>
    </citation>
    <scope>NUCLEOTIDE SEQUENCE [LARGE SCALE GENOMIC DNA]</scope>
    <source>
        <strain evidence="2 3">FSL L7-1560</strain>
    </source>
</reference>
<dbReference type="Gene3D" id="2.60.120.10">
    <property type="entry name" value="Jelly Rolls"/>
    <property type="match status" value="1"/>
</dbReference>
<name>A0A7X0X0T2_LISSE</name>
<dbReference type="InterPro" id="IPR018490">
    <property type="entry name" value="cNMP-bd_dom_sf"/>
</dbReference>
<evidence type="ECO:0000313" key="3">
    <source>
        <dbReference type="Proteomes" id="UP000523362"/>
    </source>
</evidence>
<organism evidence="2 3">
    <name type="scientific">Listeria seeligeri</name>
    <dbReference type="NCBI Taxonomy" id="1640"/>
    <lineage>
        <taxon>Bacteria</taxon>
        <taxon>Bacillati</taxon>
        <taxon>Bacillota</taxon>
        <taxon>Bacilli</taxon>
        <taxon>Bacillales</taxon>
        <taxon>Listeriaceae</taxon>
        <taxon>Listeria</taxon>
    </lineage>
</organism>
<dbReference type="Proteomes" id="UP000523362">
    <property type="component" value="Unassembled WGS sequence"/>
</dbReference>
<sequence length="208" mass="24737">MHEEIIKKMIAELDRDKLEDSWIRKENFHRNDVVKKEQCINEFIIVLEGVLHIENKNFHIFHFFFSGDVVNQQLAKINADNGLDLICDTEVLLVHIDRRYFLNFATNNTSYLQWLIEATLNNNKNLYSELIKYELSAEERIMYSLRYVCDKSNLNSEQQKIPGYLHKMKLAKYAGVFCTVLYEKLPLLIKKNKLEERNGDLYLKKNKE</sequence>
<dbReference type="SUPFAM" id="SSF51206">
    <property type="entry name" value="cAMP-binding domain-like"/>
    <property type="match status" value="1"/>
</dbReference>
<evidence type="ECO:0000256" key="1">
    <source>
        <dbReference type="ARBA" id="ARBA00023159"/>
    </source>
</evidence>
<dbReference type="InterPro" id="IPR014710">
    <property type="entry name" value="RmlC-like_jellyroll"/>
</dbReference>
<keyword evidence="1" id="KW-0010">Activator</keyword>
<comment type="caution">
    <text evidence="2">The sequence shown here is derived from an EMBL/GenBank/DDBJ whole genome shotgun (WGS) entry which is preliminary data.</text>
</comment>
<gene>
    <name evidence="2" type="ORF">HB897_04740</name>
</gene>